<keyword evidence="2" id="KW-0326">Glycosidase</keyword>
<protein>
    <submittedName>
        <fullName evidence="3">Endo-beta-1,4-xyloglucan</fullName>
    </submittedName>
</protein>
<dbReference type="InterPro" id="IPR013320">
    <property type="entry name" value="ConA-like_dom_sf"/>
</dbReference>
<dbReference type="AlphaFoldDB" id="A0A024B983"/>
<dbReference type="Pfam" id="PF01670">
    <property type="entry name" value="Glyco_hydro_12"/>
    <property type="match status" value="1"/>
</dbReference>
<evidence type="ECO:0000256" key="2">
    <source>
        <dbReference type="RuleBase" id="RU361163"/>
    </source>
</evidence>
<dbReference type="SMR" id="A0A024B983"/>
<name>A0A024B983_RHIST</name>
<dbReference type="Gene3D" id="2.60.120.180">
    <property type="match status" value="1"/>
</dbReference>
<keyword evidence="2" id="KW-0119">Carbohydrate metabolism</keyword>
<dbReference type="EMBL" id="KJ495737">
    <property type="protein sequence ID" value="AHZ13945.1"/>
    <property type="molecule type" value="mRNA"/>
</dbReference>
<accession>A0A024B983</accession>
<evidence type="ECO:0000313" key="3">
    <source>
        <dbReference type="EMBL" id="AHZ13945.1"/>
    </source>
</evidence>
<gene>
    <name evidence="3" type="primary">Xyn1</name>
</gene>
<sequence length="238" mass="25159">MKLSLLSLATLASAASLQRRSDFCGQWDTATAGDFTLYNDLWGESAGTGSQCTGVDSYSGDTIAWHTSWSWSGGSSSVKSYVNAALTFTPTQLNCISSIPTTWKWSYSGSSIVADVAYDTFLAETASGSSKYEIMVWLAALGGAGPISSTGSTIATPTIAGVNWKLYSGPNGDTTVYSFVADSTTESFSGDLNDFFTYLVDNEGVSDELYLTTLEAGTEPFTGSNAKLTVSEYSISIE</sequence>
<organism evidence="3">
    <name type="scientific">Rhizopus stolonifer</name>
    <name type="common">Rhizopus nigricans</name>
    <dbReference type="NCBI Taxonomy" id="4846"/>
    <lineage>
        <taxon>Eukaryota</taxon>
        <taxon>Fungi</taxon>
        <taxon>Fungi incertae sedis</taxon>
        <taxon>Mucoromycota</taxon>
        <taxon>Mucoromycotina</taxon>
        <taxon>Mucoromycetes</taxon>
        <taxon>Mucorales</taxon>
        <taxon>Mucorineae</taxon>
        <taxon>Rhizopodaceae</taxon>
        <taxon>Rhizopus</taxon>
    </lineage>
</organism>
<keyword evidence="2" id="KW-0378">Hydrolase</keyword>
<dbReference type="GO" id="GO:0008810">
    <property type="term" value="F:cellulase activity"/>
    <property type="evidence" value="ECO:0007669"/>
    <property type="project" value="InterPro"/>
</dbReference>
<dbReference type="PANTHER" id="PTHR34002">
    <property type="entry name" value="BLR1656 PROTEIN"/>
    <property type="match status" value="1"/>
</dbReference>
<dbReference type="PANTHER" id="PTHR34002:SF9">
    <property type="entry name" value="XYLOGLUCAN-SPECIFIC ENDO-BETA-1,4-GLUCANASE A"/>
    <property type="match status" value="1"/>
</dbReference>
<reference evidence="3" key="1">
    <citation type="submission" date="2014-02" db="EMBL/GenBank/DDBJ databases">
        <title>Cloning, expression and optimization fermentation of xylan in Rhizopus stolonifer.</title>
        <authorList>
            <person name="Tang B."/>
            <person name="Li X."/>
        </authorList>
    </citation>
    <scope>NUCLEOTIDE SEQUENCE</scope>
</reference>
<evidence type="ECO:0000256" key="1">
    <source>
        <dbReference type="ARBA" id="ARBA00005519"/>
    </source>
</evidence>
<dbReference type="SUPFAM" id="SSF49899">
    <property type="entry name" value="Concanavalin A-like lectins/glucanases"/>
    <property type="match status" value="1"/>
</dbReference>
<comment type="similarity">
    <text evidence="1 2">Belongs to the glycosyl hydrolase 12 (cellulase H) family.</text>
</comment>
<keyword evidence="2" id="KW-0624">Polysaccharide degradation</keyword>
<proteinExistence type="evidence at transcript level"/>
<dbReference type="InterPro" id="IPR002594">
    <property type="entry name" value="GH12"/>
</dbReference>
<dbReference type="InterPro" id="IPR013319">
    <property type="entry name" value="GH11/12"/>
</dbReference>
<dbReference type="GO" id="GO:0000272">
    <property type="term" value="P:polysaccharide catabolic process"/>
    <property type="evidence" value="ECO:0007669"/>
    <property type="project" value="UniProtKB-KW"/>
</dbReference>